<feature type="region of interest" description="Disordered" evidence="1">
    <location>
        <begin position="69"/>
        <end position="126"/>
    </location>
</feature>
<evidence type="ECO:0000313" key="2">
    <source>
        <dbReference type="EMBL" id="KAL3768405.1"/>
    </source>
</evidence>
<accession>A0ABD3N6S4</accession>
<feature type="compositionally biased region" description="Low complexity" evidence="1">
    <location>
        <begin position="92"/>
        <end position="101"/>
    </location>
</feature>
<dbReference type="Proteomes" id="UP001530315">
    <property type="component" value="Unassembled WGS sequence"/>
</dbReference>
<organism evidence="2 3">
    <name type="scientific">Stephanodiscus triporus</name>
    <dbReference type="NCBI Taxonomy" id="2934178"/>
    <lineage>
        <taxon>Eukaryota</taxon>
        <taxon>Sar</taxon>
        <taxon>Stramenopiles</taxon>
        <taxon>Ochrophyta</taxon>
        <taxon>Bacillariophyta</taxon>
        <taxon>Coscinodiscophyceae</taxon>
        <taxon>Thalassiosirophycidae</taxon>
        <taxon>Stephanodiscales</taxon>
        <taxon>Stephanodiscaceae</taxon>
        <taxon>Stephanodiscus</taxon>
    </lineage>
</organism>
<comment type="caution">
    <text evidence="2">The sequence shown here is derived from an EMBL/GenBank/DDBJ whole genome shotgun (WGS) entry which is preliminary data.</text>
</comment>
<dbReference type="EMBL" id="JALLAZ020001679">
    <property type="protein sequence ID" value="KAL3768405.1"/>
    <property type="molecule type" value="Genomic_DNA"/>
</dbReference>
<evidence type="ECO:0000256" key="1">
    <source>
        <dbReference type="SAM" id="MobiDB-lite"/>
    </source>
</evidence>
<protein>
    <submittedName>
        <fullName evidence="2">Uncharacterized protein</fullName>
    </submittedName>
</protein>
<keyword evidence="3" id="KW-1185">Reference proteome</keyword>
<evidence type="ECO:0000313" key="3">
    <source>
        <dbReference type="Proteomes" id="UP001530315"/>
    </source>
</evidence>
<reference evidence="2 3" key="1">
    <citation type="submission" date="2024-10" db="EMBL/GenBank/DDBJ databases">
        <title>Updated reference genomes for cyclostephanoid diatoms.</title>
        <authorList>
            <person name="Roberts W.R."/>
            <person name="Alverson A.J."/>
        </authorList>
    </citation>
    <scope>NUCLEOTIDE SEQUENCE [LARGE SCALE GENOMIC DNA]</scope>
    <source>
        <strain evidence="2 3">AJA276-08</strain>
    </source>
</reference>
<gene>
    <name evidence="2" type="ORF">ACHAW5_000772</name>
</gene>
<name>A0ABD3N6S4_9STRA</name>
<sequence length="478" mass="53305">MRASHHPEQRSDVDGIRRELAEMGVDVYEPRTRHDEDLAASFGEFSNFVLREEADACRGILEADLRRGSGSSVGELQGGSDDHPIYRVSFPSSSSSSSSSEGGDGRGRDGGGGTTTTRGGRGKRRTIDENAAIRLLDLYNRHRGGRSHLTTADIEGYMLRMCGRRARERGDRRIYDRLGNLMLVMQFGGPTVGQVRHIDNMVPNLQICTYMSRRCPSTTVYMMDDGDDGSPVTDGASLVEFWQRRRRRRRREGGDVPDLVRSILLNDGGRELGAKWYTRYFARWNTIDSQLLCFGKLYQPVARALGLTVEPGATLLAGGNEVHGGPPTTESRMFAFAIGIPEDGGAEGEDASKDGCDENDGEVQYSPVLLHIDFCCLLFSMLDFEHKNNVGSARREAKSFLVDELLCLISDYPMRQYLIQINEERVGVRTWLENVLGRLEDGLSTNALAEEAVDSDEILFSPDVIKRRCRKKKARPKH</sequence>
<proteinExistence type="predicted"/>
<dbReference type="AlphaFoldDB" id="A0ABD3N6S4"/>